<keyword evidence="1" id="KW-0812">Transmembrane</keyword>
<keyword evidence="1" id="KW-0472">Membrane</keyword>
<keyword evidence="1" id="KW-1133">Transmembrane helix</keyword>
<evidence type="ECO:0008006" key="4">
    <source>
        <dbReference type="Google" id="ProtNLM"/>
    </source>
</evidence>
<proteinExistence type="predicted"/>
<reference evidence="2" key="1">
    <citation type="submission" date="2021-01" db="EMBL/GenBank/DDBJ databases">
        <authorList>
            <consortium name="Genoscope - CEA"/>
            <person name="William W."/>
        </authorList>
    </citation>
    <scope>NUCLEOTIDE SEQUENCE</scope>
</reference>
<gene>
    <name evidence="2" type="ORF">PSON_ATCC_30995.1.T3630010</name>
</gene>
<evidence type="ECO:0000256" key="1">
    <source>
        <dbReference type="SAM" id="Phobius"/>
    </source>
</evidence>
<protein>
    <recommendedName>
        <fullName evidence="4">Transmembrane protein</fullName>
    </recommendedName>
</protein>
<organism evidence="2 3">
    <name type="scientific">Paramecium sonneborni</name>
    <dbReference type="NCBI Taxonomy" id="65129"/>
    <lineage>
        <taxon>Eukaryota</taxon>
        <taxon>Sar</taxon>
        <taxon>Alveolata</taxon>
        <taxon>Ciliophora</taxon>
        <taxon>Intramacronucleata</taxon>
        <taxon>Oligohymenophorea</taxon>
        <taxon>Peniculida</taxon>
        <taxon>Parameciidae</taxon>
        <taxon>Paramecium</taxon>
    </lineage>
</organism>
<keyword evidence="3" id="KW-1185">Reference proteome</keyword>
<evidence type="ECO:0000313" key="3">
    <source>
        <dbReference type="Proteomes" id="UP000692954"/>
    </source>
</evidence>
<dbReference type="EMBL" id="CAJJDN010000363">
    <property type="protein sequence ID" value="CAD8131045.1"/>
    <property type="molecule type" value="Genomic_DNA"/>
</dbReference>
<evidence type="ECO:0000313" key="2">
    <source>
        <dbReference type="EMBL" id="CAD8131045.1"/>
    </source>
</evidence>
<comment type="caution">
    <text evidence="2">The sequence shown here is derived from an EMBL/GenBank/DDBJ whole genome shotgun (WGS) entry which is preliminary data.</text>
</comment>
<name>A0A8S1RVQ7_9CILI</name>
<accession>A0A8S1RVQ7</accession>
<dbReference type="Proteomes" id="UP000692954">
    <property type="component" value="Unassembled WGS sequence"/>
</dbReference>
<dbReference type="AlphaFoldDB" id="A0A8S1RVQ7"/>
<sequence>MKFMKFQYLLNDEQKVLYYFLLFKKRFNKIQNGISIQIWNAICLFRIKIFRFLFFKKNKNFQQMNQIIQAPKQIDSKNIQKYCPKCKRIPQIPSILKTTGYIYYLECLQQMVIKNEITNKIIIIIIQLTPFMIQMVLLFSQQNLVFLILYQFHSISRYDNTYLIKMIINYKLAQPNLLINLSFIKKQIDYLQLKQNSYQASLKKELTNLSVSQNEPQDFIIQVYSSNLIGLMQQDVSKILILFEPR</sequence>
<feature type="transmembrane region" description="Helical" evidence="1">
    <location>
        <begin position="121"/>
        <end position="139"/>
    </location>
</feature>
<feature type="transmembrane region" description="Helical" evidence="1">
    <location>
        <begin position="34"/>
        <end position="54"/>
    </location>
</feature>